<dbReference type="Pfam" id="PF13487">
    <property type="entry name" value="HD_5"/>
    <property type="match status" value="1"/>
</dbReference>
<feature type="transmembrane region" description="Helical" evidence="1">
    <location>
        <begin position="18"/>
        <end position="37"/>
    </location>
</feature>
<evidence type="ECO:0000259" key="3">
    <source>
        <dbReference type="PROSITE" id="PS51832"/>
    </source>
</evidence>
<dbReference type="EMBL" id="DQWS01000194">
    <property type="protein sequence ID" value="HDD53458.1"/>
    <property type="molecule type" value="Genomic_DNA"/>
</dbReference>
<evidence type="ECO:0000256" key="1">
    <source>
        <dbReference type="SAM" id="Phobius"/>
    </source>
</evidence>
<dbReference type="AlphaFoldDB" id="A0A7C0YBL4"/>
<dbReference type="SMART" id="SM00471">
    <property type="entry name" value="HDc"/>
    <property type="match status" value="1"/>
</dbReference>
<name>A0A7C0YBL4_9BACT</name>
<dbReference type="SUPFAM" id="SSF109604">
    <property type="entry name" value="HD-domain/PDEase-like"/>
    <property type="match status" value="1"/>
</dbReference>
<dbReference type="CDD" id="cd00077">
    <property type="entry name" value="HDc"/>
    <property type="match status" value="1"/>
</dbReference>
<dbReference type="PROSITE" id="PS51832">
    <property type="entry name" value="HD_GYP"/>
    <property type="match status" value="1"/>
</dbReference>
<keyword evidence="1" id="KW-0472">Membrane</keyword>
<dbReference type="Gene3D" id="1.10.3210.10">
    <property type="entry name" value="Hypothetical protein af1432"/>
    <property type="match status" value="1"/>
</dbReference>
<dbReference type="PANTHER" id="PTHR43155:SF2">
    <property type="entry name" value="CYCLIC DI-GMP PHOSPHODIESTERASE PA4108"/>
    <property type="match status" value="1"/>
</dbReference>
<dbReference type="NCBIfam" id="TIGR00277">
    <property type="entry name" value="HDIG"/>
    <property type="match status" value="1"/>
</dbReference>
<reference evidence="4" key="1">
    <citation type="journal article" date="2020" name="mSystems">
        <title>Genome- and Community-Level Interaction Insights into Carbon Utilization and Element Cycling Functions of Hydrothermarchaeota in Hydrothermal Sediment.</title>
        <authorList>
            <person name="Zhou Z."/>
            <person name="Liu Y."/>
            <person name="Xu W."/>
            <person name="Pan J."/>
            <person name="Luo Z.H."/>
            <person name="Li M."/>
        </authorList>
    </citation>
    <scope>NUCLEOTIDE SEQUENCE [LARGE SCALE GENOMIC DNA]</scope>
    <source>
        <strain evidence="4">HyVt-115</strain>
    </source>
</reference>
<feature type="domain" description="HD-GYP" evidence="3">
    <location>
        <begin position="81"/>
        <end position="271"/>
    </location>
</feature>
<evidence type="ECO:0000313" key="4">
    <source>
        <dbReference type="EMBL" id="HDD53458.1"/>
    </source>
</evidence>
<proteinExistence type="predicted"/>
<feature type="non-terminal residue" evidence="4">
    <location>
        <position position="1"/>
    </location>
</feature>
<keyword evidence="1" id="KW-0812">Transmembrane</keyword>
<feature type="domain" description="HD" evidence="2">
    <location>
        <begin position="103"/>
        <end position="224"/>
    </location>
</feature>
<comment type="caution">
    <text evidence="4">The sequence shown here is derived from an EMBL/GenBank/DDBJ whole genome shotgun (WGS) entry which is preliminary data.</text>
</comment>
<dbReference type="InterPro" id="IPR037522">
    <property type="entry name" value="HD_GYP_dom"/>
</dbReference>
<gene>
    <name evidence="4" type="ORF">ENF32_05260</name>
</gene>
<protein>
    <submittedName>
        <fullName evidence="4">HD domain-containing protein</fullName>
    </submittedName>
</protein>
<dbReference type="Proteomes" id="UP000885690">
    <property type="component" value="Unassembled WGS sequence"/>
</dbReference>
<feature type="transmembrane region" description="Helical" evidence="1">
    <location>
        <begin position="49"/>
        <end position="70"/>
    </location>
</feature>
<dbReference type="InterPro" id="IPR006675">
    <property type="entry name" value="HDIG_dom"/>
</dbReference>
<keyword evidence="1" id="KW-1133">Transmembrane helix</keyword>
<evidence type="ECO:0000259" key="2">
    <source>
        <dbReference type="PROSITE" id="PS51831"/>
    </source>
</evidence>
<dbReference type="InterPro" id="IPR006674">
    <property type="entry name" value="HD_domain"/>
</dbReference>
<dbReference type="PANTHER" id="PTHR43155">
    <property type="entry name" value="CYCLIC DI-GMP PHOSPHODIESTERASE PA4108-RELATED"/>
    <property type="match status" value="1"/>
</dbReference>
<organism evidence="4">
    <name type="scientific">Thermosulfidibacter takaii</name>
    <dbReference type="NCBI Taxonomy" id="412593"/>
    <lineage>
        <taxon>Bacteria</taxon>
        <taxon>Pseudomonadati</taxon>
        <taxon>Thermosulfidibacterota</taxon>
        <taxon>Thermosulfidibacteria</taxon>
        <taxon>Thermosulfidibacterales</taxon>
        <taxon>Thermosulfidibacteraceae</taxon>
    </lineage>
</organism>
<dbReference type="PROSITE" id="PS51831">
    <property type="entry name" value="HD"/>
    <property type="match status" value="1"/>
</dbReference>
<sequence>FYLPTLAAGYAIGRKEGVLVALASILFVILTVILFPHQYMESFRTPFTLAMNLLPWGGFLILAGYTVGYLTEEKQKQYKALRKAYIGVLEILCKLMESVDRYTEAHSVRVANIAMDIAIAMGLSREEVENVRVAGLLHDIGKFEITTDLLRKAASLTTDEKNLMMTHTQKGAQIILRMGDILKEAVPLVLAHHEFYIRGMKEAEGKQIPLGARIIAVADAYDAIVSDRPYRKGRPPWVALEEIRKGAGTQFDPQVVEAFERVVAKYISQEK</sequence>
<dbReference type="InterPro" id="IPR003607">
    <property type="entry name" value="HD/PDEase_dom"/>
</dbReference>
<accession>A0A7C0YBL4</accession>